<dbReference type="EMBL" id="JAUIZM010000001">
    <property type="protein sequence ID" value="KAK1404250.1"/>
    <property type="molecule type" value="Genomic_DNA"/>
</dbReference>
<dbReference type="GO" id="GO:0005778">
    <property type="term" value="C:peroxisomal membrane"/>
    <property type="evidence" value="ECO:0007669"/>
    <property type="project" value="InterPro"/>
</dbReference>
<dbReference type="InterPro" id="IPR006966">
    <property type="entry name" value="Peroxin-3"/>
</dbReference>
<dbReference type="Gene3D" id="3.40.50.2300">
    <property type="match status" value="2"/>
</dbReference>
<name>A0AAD8N759_9APIA</name>
<evidence type="ECO:0000313" key="11">
    <source>
        <dbReference type="Proteomes" id="UP001237642"/>
    </source>
</evidence>
<dbReference type="GO" id="GO:0030674">
    <property type="term" value="F:protein-macromolecule adaptor activity"/>
    <property type="evidence" value="ECO:0007669"/>
    <property type="project" value="TreeGrafter"/>
</dbReference>
<evidence type="ECO:0000256" key="2">
    <source>
        <dbReference type="ARBA" id="ARBA00008978"/>
    </source>
</evidence>
<dbReference type="FunFam" id="3.40.50.2300:FF:000182">
    <property type="entry name" value="RNA polymerase II subunit A"/>
    <property type="match status" value="1"/>
</dbReference>
<accession>A0AAD8N759</accession>
<reference evidence="10" key="1">
    <citation type="submission" date="2023-02" db="EMBL/GenBank/DDBJ databases">
        <title>Genome of toxic invasive species Heracleum sosnowskyi carries increased number of genes despite the absence of recent whole-genome duplications.</title>
        <authorList>
            <person name="Schelkunov M."/>
            <person name="Shtratnikova V."/>
            <person name="Makarenko M."/>
            <person name="Klepikova A."/>
            <person name="Omelchenko D."/>
            <person name="Novikova G."/>
            <person name="Obukhova E."/>
            <person name="Bogdanov V."/>
            <person name="Penin A."/>
            <person name="Logacheva M."/>
        </authorList>
    </citation>
    <scope>NUCLEOTIDE SEQUENCE</scope>
    <source>
        <strain evidence="10">Hsosn_3</strain>
        <tissue evidence="10">Leaf</tissue>
    </source>
</reference>
<evidence type="ECO:0000256" key="7">
    <source>
        <dbReference type="ARBA" id="ARBA00023242"/>
    </source>
</evidence>
<reference evidence="10" key="2">
    <citation type="submission" date="2023-05" db="EMBL/GenBank/DDBJ databases">
        <authorList>
            <person name="Schelkunov M.I."/>
        </authorList>
    </citation>
    <scope>NUCLEOTIDE SEQUENCE</scope>
    <source>
        <strain evidence="10">Hsosn_3</strain>
        <tissue evidence="10">Leaf</tissue>
    </source>
</reference>
<dbReference type="AlphaFoldDB" id="A0AAD8N759"/>
<dbReference type="GO" id="GO:0005634">
    <property type="term" value="C:nucleus"/>
    <property type="evidence" value="ECO:0007669"/>
    <property type="project" value="UniProtKB-SubCell"/>
</dbReference>
<sequence length="554" mass="63770">MVCSSNQNRSMEAHHILKREGLDVCSYGTGTHVKLPGPSIREPNVYDFGTPYKHMFDELRRKDPELYKRNGILPMLKRNLNVKTAPQRWQDNAADGVFDIVFTFEEKVFDMVMEDLHSRDHVLMKPVLVINLEVKDNHEEAATGARQTLALCQELEVIENWEDRIDDIITNFERQHRQTDRYNTHPPTQDQMEFWTRHKRKVYVTLGVFGSGYLLYKFYDSRKQQLIELEKELASDRECEQLVKAQMKLHFENIQSIADTTTLPHAMLHLRARVEERLDLLHLTEKLMKGKGQPDTLTSLEKLELWDRIKVQSFTKTVLSIWAMTALSLYIRVQVNILGRHLYIDTARSLGAAHLLDDEVIDRNDQQQFLAAVDFLCNYGMPTLISNMQTAATKVLKEKRLKDSFTTSVLHETILQILDMFMSMGSPHQLVDYLMPEDLKYKSAAFSSNDGQNELTKYDLLMLETHAVLSSDEFRSIVDVSLKAVVNELVQDMKDQPGNINLTGVPLAKLLPKVAQMGPLLLQEPSKNKFIHIVRNLPVAEVFFTLVYANTPPS</sequence>
<dbReference type="EC" id="3.1.3.16" evidence="3"/>
<gene>
    <name evidence="10" type="ORF">POM88_003855</name>
</gene>
<dbReference type="GO" id="GO:0045046">
    <property type="term" value="P:protein import into peroxisome membrane"/>
    <property type="evidence" value="ECO:0007669"/>
    <property type="project" value="TreeGrafter"/>
</dbReference>
<evidence type="ECO:0000256" key="8">
    <source>
        <dbReference type="ARBA" id="ARBA00047761"/>
    </source>
</evidence>
<dbReference type="GO" id="GO:0008420">
    <property type="term" value="F:RNA polymerase II CTD heptapeptide repeat phosphatase activity"/>
    <property type="evidence" value="ECO:0007669"/>
    <property type="project" value="UniProtKB-ARBA"/>
</dbReference>
<keyword evidence="7" id="KW-0539">Nucleus</keyword>
<dbReference type="Pfam" id="PF04882">
    <property type="entry name" value="Peroxin-3"/>
    <property type="match status" value="1"/>
</dbReference>
<comment type="caution">
    <text evidence="10">The sequence shown here is derived from an EMBL/GenBank/DDBJ whole genome shotgun (WGS) entry which is preliminary data.</text>
</comment>
<dbReference type="InterPro" id="IPR006811">
    <property type="entry name" value="RNA_pol_II_suA"/>
</dbReference>
<comment type="catalytic activity">
    <reaction evidence="8">
        <text>O-phospho-L-seryl-[protein] + H2O = L-seryl-[protein] + phosphate</text>
        <dbReference type="Rhea" id="RHEA:20629"/>
        <dbReference type="Rhea" id="RHEA-COMP:9863"/>
        <dbReference type="Rhea" id="RHEA-COMP:11604"/>
        <dbReference type="ChEBI" id="CHEBI:15377"/>
        <dbReference type="ChEBI" id="CHEBI:29999"/>
        <dbReference type="ChEBI" id="CHEBI:43474"/>
        <dbReference type="ChEBI" id="CHEBI:83421"/>
        <dbReference type="EC" id="3.1.3.16"/>
    </reaction>
</comment>
<comment type="catalytic activity">
    <reaction evidence="9">
        <text>O-phospho-L-threonyl-[protein] + H2O = L-threonyl-[protein] + phosphate</text>
        <dbReference type="Rhea" id="RHEA:47004"/>
        <dbReference type="Rhea" id="RHEA-COMP:11060"/>
        <dbReference type="Rhea" id="RHEA-COMP:11605"/>
        <dbReference type="ChEBI" id="CHEBI:15377"/>
        <dbReference type="ChEBI" id="CHEBI:30013"/>
        <dbReference type="ChEBI" id="CHEBI:43474"/>
        <dbReference type="ChEBI" id="CHEBI:61977"/>
        <dbReference type="EC" id="3.1.3.16"/>
    </reaction>
</comment>
<dbReference type="FunFam" id="3.40.50.2300:FF:000039">
    <property type="entry name" value="RNA polymerase II subunit A C-terminal domain phosphatase"/>
    <property type="match status" value="1"/>
</dbReference>
<keyword evidence="6" id="KW-0904">Protein phosphatase</keyword>
<evidence type="ECO:0000313" key="10">
    <source>
        <dbReference type="EMBL" id="KAK1404250.1"/>
    </source>
</evidence>
<dbReference type="PANTHER" id="PTHR28080:SF1">
    <property type="entry name" value="PEROXISOMAL BIOGENESIS FACTOR 3"/>
    <property type="match status" value="1"/>
</dbReference>
<comment type="similarity">
    <text evidence="2">Belongs to the SSU72 phosphatase family.</text>
</comment>
<dbReference type="PANTHER" id="PTHR28080">
    <property type="entry name" value="PEROXISOMAL BIOGENESIS FACTOR 3"/>
    <property type="match status" value="1"/>
</dbReference>
<evidence type="ECO:0000256" key="4">
    <source>
        <dbReference type="ARBA" id="ARBA00022664"/>
    </source>
</evidence>
<dbReference type="GO" id="GO:0031124">
    <property type="term" value="P:mRNA 3'-end processing"/>
    <property type="evidence" value="ECO:0007669"/>
    <property type="project" value="UniProtKB-ARBA"/>
</dbReference>
<proteinExistence type="inferred from homology"/>
<organism evidence="10 11">
    <name type="scientific">Heracleum sosnowskyi</name>
    <dbReference type="NCBI Taxonomy" id="360622"/>
    <lineage>
        <taxon>Eukaryota</taxon>
        <taxon>Viridiplantae</taxon>
        <taxon>Streptophyta</taxon>
        <taxon>Embryophyta</taxon>
        <taxon>Tracheophyta</taxon>
        <taxon>Spermatophyta</taxon>
        <taxon>Magnoliopsida</taxon>
        <taxon>eudicotyledons</taxon>
        <taxon>Gunneridae</taxon>
        <taxon>Pentapetalae</taxon>
        <taxon>asterids</taxon>
        <taxon>campanulids</taxon>
        <taxon>Apiales</taxon>
        <taxon>Apiaceae</taxon>
        <taxon>Apioideae</taxon>
        <taxon>apioid superclade</taxon>
        <taxon>Tordylieae</taxon>
        <taxon>Tordyliinae</taxon>
        <taxon>Heracleum</taxon>
    </lineage>
</organism>
<protein>
    <recommendedName>
        <fullName evidence="3">protein-serine/threonine phosphatase</fullName>
        <ecNumber evidence="3">3.1.3.16</ecNumber>
    </recommendedName>
</protein>
<evidence type="ECO:0000256" key="1">
    <source>
        <dbReference type="ARBA" id="ARBA00004123"/>
    </source>
</evidence>
<evidence type="ECO:0000256" key="5">
    <source>
        <dbReference type="ARBA" id="ARBA00022801"/>
    </source>
</evidence>
<keyword evidence="5" id="KW-0378">Hydrolase</keyword>
<keyword evidence="11" id="KW-1185">Reference proteome</keyword>
<dbReference type="Proteomes" id="UP001237642">
    <property type="component" value="Unassembled WGS sequence"/>
</dbReference>
<dbReference type="Pfam" id="PF04722">
    <property type="entry name" value="Ssu72"/>
    <property type="match status" value="1"/>
</dbReference>
<evidence type="ECO:0000256" key="6">
    <source>
        <dbReference type="ARBA" id="ARBA00022912"/>
    </source>
</evidence>
<comment type="subcellular location">
    <subcellularLocation>
        <location evidence="1">Nucleus</location>
    </subcellularLocation>
</comment>
<keyword evidence="4" id="KW-0507">mRNA processing</keyword>
<evidence type="ECO:0000256" key="3">
    <source>
        <dbReference type="ARBA" id="ARBA00013081"/>
    </source>
</evidence>
<evidence type="ECO:0000256" key="9">
    <source>
        <dbReference type="ARBA" id="ARBA00048336"/>
    </source>
</evidence>